<dbReference type="AlphaFoldDB" id="A0A0C9YSV4"/>
<organism evidence="2 3">
    <name type="scientific">Pisolithus microcarpus 441</name>
    <dbReference type="NCBI Taxonomy" id="765257"/>
    <lineage>
        <taxon>Eukaryota</taxon>
        <taxon>Fungi</taxon>
        <taxon>Dikarya</taxon>
        <taxon>Basidiomycota</taxon>
        <taxon>Agaricomycotina</taxon>
        <taxon>Agaricomycetes</taxon>
        <taxon>Agaricomycetidae</taxon>
        <taxon>Boletales</taxon>
        <taxon>Sclerodermatineae</taxon>
        <taxon>Pisolithaceae</taxon>
        <taxon>Pisolithus</taxon>
    </lineage>
</organism>
<keyword evidence="3" id="KW-1185">Reference proteome</keyword>
<sequence>MALLLGVLAEGLGHSQALNHELAPVQRSASHMTRLVYSSFATHRPAYEYFQSTQTVTYISVYRG</sequence>
<protein>
    <submittedName>
        <fullName evidence="2">Uncharacterized protein</fullName>
    </submittedName>
</protein>
<feature type="signal peptide" evidence="1">
    <location>
        <begin position="1"/>
        <end position="17"/>
    </location>
</feature>
<keyword evidence="1" id="KW-0732">Signal</keyword>
<gene>
    <name evidence="2" type="ORF">PISMIDRAFT_685733</name>
</gene>
<evidence type="ECO:0000313" key="2">
    <source>
        <dbReference type="EMBL" id="KIK17079.1"/>
    </source>
</evidence>
<dbReference type="EMBL" id="KN833839">
    <property type="protein sequence ID" value="KIK17079.1"/>
    <property type="molecule type" value="Genomic_DNA"/>
</dbReference>
<proteinExistence type="predicted"/>
<reference evidence="2 3" key="1">
    <citation type="submission" date="2014-04" db="EMBL/GenBank/DDBJ databases">
        <authorList>
            <consortium name="DOE Joint Genome Institute"/>
            <person name="Kuo A."/>
            <person name="Kohler A."/>
            <person name="Costa M.D."/>
            <person name="Nagy L.G."/>
            <person name="Floudas D."/>
            <person name="Copeland A."/>
            <person name="Barry K.W."/>
            <person name="Cichocki N."/>
            <person name="Veneault-Fourrey C."/>
            <person name="LaButti K."/>
            <person name="Lindquist E.A."/>
            <person name="Lipzen A."/>
            <person name="Lundell T."/>
            <person name="Morin E."/>
            <person name="Murat C."/>
            <person name="Sun H."/>
            <person name="Tunlid A."/>
            <person name="Henrissat B."/>
            <person name="Grigoriev I.V."/>
            <person name="Hibbett D.S."/>
            <person name="Martin F."/>
            <person name="Nordberg H.P."/>
            <person name="Cantor M.N."/>
            <person name="Hua S.X."/>
        </authorList>
    </citation>
    <scope>NUCLEOTIDE SEQUENCE [LARGE SCALE GENOMIC DNA]</scope>
    <source>
        <strain evidence="2 3">441</strain>
    </source>
</reference>
<name>A0A0C9YSV4_9AGAM</name>
<feature type="chain" id="PRO_5002206829" evidence="1">
    <location>
        <begin position="18"/>
        <end position="64"/>
    </location>
</feature>
<dbReference type="HOGENOM" id="CLU_2868533_0_0_1"/>
<reference evidence="3" key="2">
    <citation type="submission" date="2015-01" db="EMBL/GenBank/DDBJ databases">
        <title>Evolutionary Origins and Diversification of the Mycorrhizal Mutualists.</title>
        <authorList>
            <consortium name="DOE Joint Genome Institute"/>
            <consortium name="Mycorrhizal Genomics Consortium"/>
            <person name="Kohler A."/>
            <person name="Kuo A."/>
            <person name="Nagy L.G."/>
            <person name="Floudas D."/>
            <person name="Copeland A."/>
            <person name="Barry K.W."/>
            <person name="Cichocki N."/>
            <person name="Veneault-Fourrey C."/>
            <person name="LaButti K."/>
            <person name="Lindquist E.A."/>
            <person name="Lipzen A."/>
            <person name="Lundell T."/>
            <person name="Morin E."/>
            <person name="Murat C."/>
            <person name="Riley R."/>
            <person name="Ohm R."/>
            <person name="Sun H."/>
            <person name="Tunlid A."/>
            <person name="Henrissat B."/>
            <person name="Grigoriev I.V."/>
            <person name="Hibbett D.S."/>
            <person name="Martin F."/>
        </authorList>
    </citation>
    <scope>NUCLEOTIDE SEQUENCE [LARGE SCALE GENOMIC DNA]</scope>
    <source>
        <strain evidence="3">441</strain>
    </source>
</reference>
<dbReference type="Proteomes" id="UP000054018">
    <property type="component" value="Unassembled WGS sequence"/>
</dbReference>
<evidence type="ECO:0000256" key="1">
    <source>
        <dbReference type="SAM" id="SignalP"/>
    </source>
</evidence>
<accession>A0A0C9YSV4</accession>
<evidence type="ECO:0000313" key="3">
    <source>
        <dbReference type="Proteomes" id="UP000054018"/>
    </source>
</evidence>